<feature type="domain" description="VWFC" evidence="2">
    <location>
        <begin position="63"/>
        <end position="127"/>
    </location>
</feature>
<feature type="region of interest" description="Disordered" evidence="1">
    <location>
        <begin position="1"/>
        <end position="26"/>
    </location>
</feature>
<dbReference type="Pfam" id="PF00093">
    <property type="entry name" value="VWC"/>
    <property type="match status" value="1"/>
</dbReference>
<evidence type="ECO:0000259" key="2">
    <source>
        <dbReference type="PROSITE" id="PS50184"/>
    </source>
</evidence>
<dbReference type="PROSITE" id="PS01208">
    <property type="entry name" value="VWFC_1"/>
    <property type="match status" value="1"/>
</dbReference>
<dbReference type="SUPFAM" id="SSF57603">
    <property type="entry name" value="FnI-like domain"/>
    <property type="match status" value="1"/>
</dbReference>
<dbReference type="WBParaSite" id="MCU_003898-RC">
    <property type="protein sequence ID" value="MCU_003898-RC"/>
    <property type="gene ID" value="MCU_003898"/>
</dbReference>
<dbReference type="PROSITE" id="PS50184">
    <property type="entry name" value="VWFC_2"/>
    <property type="match status" value="1"/>
</dbReference>
<dbReference type="InterPro" id="IPR001007">
    <property type="entry name" value="VWF_dom"/>
</dbReference>
<organism evidence="3">
    <name type="scientific">Mesocestoides corti</name>
    <name type="common">Flatworm</name>
    <dbReference type="NCBI Taxonomy" id="53468"/>
    <lineage>
        <taxon>Eukaryota</taxon>
        <taxon>Metazoa</taxon>
        <taxon>Spiralia</taxon>
        <taxon>Lophotrochozoa</taxon>
        <taxon>Platyhelminthes</taxon>
        <taxon>Cestoda</taxon>
        <taxon>Eucestoda</taxon>
        <taxon>Cyclophyllidea</taxon>
        <taxon>Mesocestoididae</taxon>
        <taxon>Mesocestoides</taxon>
    </lineage>
</organism>
<accession>A0A5K3F009</accession>
<dbReference type="AlphaFoldDB" id="A0A5K3F009"/>
<protein>
    <submittedName>
        <fullName evidence="3">VWFC domain-containing protein</fullName>
    </submittedName>
</protein>
<reference evidence="3" key="1">
    <citation type="submission" date="2019-11" db="UniProtKB">
        <authorList>
            <consortium name="WormBaseParasite"/>
        </authorList>
    </citation>
    <scope>IDENTIFICATION</scope>
</reference>
<evidence type="ECO:0000256" key="1">
    <source>
        <dbReference type="SAM" id="MobiDB-lite"/>
    </source>
</evidence>
<evidence type="ECO:0000313" key="3">
    <source>
        <dbReference type="WBParaSite" id="MCU_003898-RC"/>
    </source>
</evidence>
<sequence length="129" mass="13970">MAAEPSCPSKAVVSSREEHSGRRMKSPTGRFMLHSRFIVVLALVFAFAFLQPAVLVAAQRQGRTCKLEDGRVLQPGEVMQQARACMVCVCDGDSGEVVCSRQTCPALDCGPEGVEPAQPSECCPKCRRK</sequence>
<dbReference type="Gene3D" id="6.20.200.20">
    <property type="match status" value="1"/>
</dbReference>
<dbReference type="SMART" id="SM00214">
    <property type="entry name" value="VWC"/>
    <property type="match status" value="1"/>
</dbReference>
<proteinExistence type="predicted"/>
<name>A0A5K3F009_MESCO</name>